<keyword evidence="1" id="KW-0472">Membrane</keyword>
<dbReference type="Proteomes" id="UP001055420">
    <property type="component" value="Plasmid unnamed"/>
</dbReference>
<dbReference type="Gene3D" id="3.40.50.1860">
    <property type="match status" value="1"/>
</dbReference>
<dbReference type="EMBL" id="CP099631">
    <property type="protein sequence ID" value="UTM21813.1"/>
    <property type="molecule type" value="Genomic_DNA"/>
</dbReference>
<dbReference type="InterPro" id="IPR001920">
    <property type="entry name" value="Asp/Glu_race"/>
</dbReference>
<keyword evidence="3" id="KW-1185">Reference proteome</keyword>
<dbReference type="Pfam" id="PF01177">
    <property type="entry name" value="Asp_Glu_race"/>
    <property type="match status" value="1"/>
</dbReference>
<accession>A0ABY5E778</accession>
<feature type="transmembrane region" description="Helical" evidence="1">
    <location>
        <begin position="32"/>
        <end position="54"/>
    </location>
</feature>
<gene>
    <name evidence="2" type="ORF">NFI80_25385</name>
</gene>
<keyword evidence="2" id="KW-0614">Plasmid</keyword>
<keyword evidence="1" id="KW-0812">Transmembrane</keyword>
<protein>
    <submittedName>
        <fullName evidence="2">Aspartate/glutamate racemase family protein</fullName>
    </submittedName>
</protein>
<evidence type="ECO:0000313" key="2">
    <source>
        <dbReference type="EMBL" id="UTM21813.1"/>
    </source>
</evidence>
<dbReference type="SUPFAM" id="SSF53681">
    <property type="entry name" value="Aspartate/glutamate racemase"/>
    <property type="match status" value="1"/>
</dbReference>
<sequence>MTESYHIVGEQFAQRKVLAPGRQEFRRILQDLIILGAQGIILGCTEMGLLVSQADSSVPLFDMMELHALAAAEQSVCN</sequence>
<evidence type="ECO:0000313" key="3">
    <source>
        <dbReference type="Proteomes" id="UP001055420"/>
    </source>
</evidence>
<evidence type="ECO:0000256" key="1">
    <source>
        <dbReference type="SAM" id="Phobius"/>
    </source>
</evidence>
<geneLocation type="plasmid" evidence="2 3">
    <name>unnamed</name>
</geneLocation>
<proteinExistence type="predicted"/>
<reference evidence="2" key="1">
    <citation type="submission" date="2022-06" db="EMBL/GenBank/DDBJ databases">
        <title>Novel species in genus Dyadobacter.</title>
        <authorList>
            <person name="Ma C."/>
        </authorList>
    </citation>
    <scope>NUCLEOTIDE SEQUENCE</scope>
    <source>
        <strain evidence="2">CY22</strain>
        <plasmid evidence="2">unnamed</plasmid>
    </source>
</reference>
<keyword evidence="1" id="KW-1133">Transmembrane helix</keyword>
<organism evidence="2 3">
    <name type="scientific">Dyadobacter chenhuakuii</name>
    <dbReference type="NCBI Taxonomy" id="2909339"/>
    <lineage>
        <taxon>Bacteria</taxon>
        <taxon>Pseudomonadati</taxon>
        <taxon>Bacteroidota</taxon>
        <taxon>Cytophagia</taxon>
        <taxon>Cytophagales</taxon>
        <taxon>Spirosomataceae</taxon>
        <taxon>Dyadobacter</taxon>
    </lineage>
</organism>
<name>A0ABY5E778_9BACT</name>
<dbReference type="InterPro" id="IPR015942">
    <property type="entry name" value="Asp/Glu/hydantoin_racemase"/>
</dbReference>